<proteinExistence type="predicted"/>
<evidence type="ECO:0000256" key="2">
    <source>
        <dbReference type="ARBA" id="ARBA00022692"/>
    </source>
</evidence>
<organism evidence="7 8">
    <name type="scientific">Aspergillus nanangensis</name>
    <dbReference type="NCBI Taxonomy" id="2582783"/>
    <lineage>
        <taxon>Eukaryota</taxon>
        <taxon>Fungi</taxon>
        <taxon>Dikarya</taxon>
        <taxon>Ascomycota</taxon>
        <taxon>Pezizomycotina</taxon>
        <taxon>Eurotiomycetes</taxon>
        <taxon>Eurotiomycetidae</taxon>
        <taxon>Eurotiales</taxon>
        <taxon>Aspergillaceae</taxon>
        <taxon>Aspergillus</taxon>
        <taxon>Aspergillus subgen. Circumdati</taxon>
    </lineage>
</organism>
<dbReference type="EMBL" id="VCAU01000105">
    <property type="protein sequence ID" value="KAF9885056.1"/>
    <property type="molecule type" value="Genomic_DNA"/>
</dbReference>
<dbReference type="GO" id="GO:0016491">
    <property type="term" value="F:oxidoreductase activity"/>
    <property type="evidence" value="ECO:0007669"/>
    <property type="project" value="InterPro"/>
</dbReference>
<evidence type="ECO:0000313" key="7">
    <source>
        <dbReference type="EMBL" id="KAF9885056.1"/>
    </source>
</evidence>
<keyword evidence="4 5" id="KW-0472">Membrane</keyword>
<sequence length="278" mass="31912">MLRLGGVAQDWRLTEEQWLSIAPIAVFWVTVGLYEAFDALQLFADRQLQPTKEEISRNRVKKVVVFRSIIWVHLMQLILGLLSAYYDPWVAPRSGSFGTKAYFNARLGLWATEYRLGEAMIAQVASIPWGVYLCSRQLAGFIIMDTYIYWLHVLMHKVPWLYRNIHSRHHQLYTPYALAAQYNHICETLFSDIGAALLSTKLVAMSPRESAIFYALAVVKQVDDHSGYQLLWNPLTWFGLATGNGPVYHSVHHQPWGIKVRFFPAKFGNTTLFDTDAE</sequence>
<evidence type="ECO:0000256" key="1">
    <source>
        <dbReference type="ARBA" id="ARBA00004370"/>
    </source>
</evidence>
<feature type="transmembrane region" description="Helical" evidence="5">
    <location>
        <begin position="64"/>
        <end position="86"/>
    </location>
</feature>
<protein>
    <recommendedName>
        <fullName evidence="6">Fatty acid hydroxylase domain-containing protein</fullName>
    </recommendedName>
</protein>
<reference evidence="7" key="2">
    <citation type="submission" date="2020-02" db="EMBL/GenBank/DDBJ databases">
        <authorList>
            <person name="Gilchrist C.L.M."/>
            <person name="Chooi Y.-H."/>
        </authorList>
    </citation>
    <scope>NUCLEOTIDE SEQUENCE</scope>
    <source>
        <strain evidence="7">MST-FP2251</strain>
    </source>
</reference>
<comment type="subcellular location">
    <subcellularLocation>
        <location evidence="1">Membrane</location>
    </subcellularLocation>
</comment>
<keyword evidence="2 5" id="KW-0812">Transmembrane</keyword>
<keyword evidence="3 5" id="KW-1133">Transmembrane helix</keyword>
<dbReference type="GO" id="GO:0008610">
    <property type="term" value="P:lipid biosynthetic process"/>
    <property type="evidence" value="ECO:0007669"/>
    <property type="project" value="InterPro"/>
</dbReference>
<keyword evidence="8" id="KW-1185">Reference proteome</keyword>
<evidence type="ECO:0000256" key="4">
    <source>
        <dbReference type="ARBA" id="ARBA00023136"/>
    </source>
</evidence>
<feature type="domain" description="Fatty acid hydroxylase" evidence="6">
    <location>
        <begin position="138"/>
        <end position="273"/>
    </location>
</feature>
<dbReference type="GO" id="GO:0016020">
    <property type="term" value="C:membrane"/>
    <property type="evidence" value="ECO:0007669"/>
    <property type="project" value="UniProtKB-SubCell"/>
</dbReference>
<evidence type="ECO:0000256" key="3">
    <source>
        <dbReference type="ARBA" id="ARBA00022989"/>
    </source>
</evidence>
<dbReference type="Proteomes" id="UP001194746">
    <property type="component" value="Unassembled WGS sequence"/>
</dbReference>
<name>A0AAD4GQ23_ASPNN</name>
<evidence type="ECO:0000259" key="6">
    <source>
        <dbReference type="Pfam" id="PF04116"/>
    </source>
</evidence>
<feature type="transmembrane region" description="Helical" evidence="5">
    <location>
        <begin position="20"/>
        <end position="43"/>
    </location>
</feature>
<dbReference type="InterPro" id="IPR050307">
    <property type="entry name" value="Sterol_Desaturase_Related"/>
</dbReference>
<gene>
    <name evidence="7" type="ORF">FE257_000787</name>
</gene>
<reference evidence="7" key="1">
    <citation type="journal article" date="2019" name="Beilstein J. Org. Chem.">
        <title>Nanangenines: drimane sesquiterpenoids as the dominant metabolite cohort of a novel Australian fungus, Aspergillus nanangensis.</title>
        <authorList>
            <person name="Lacey H.J."/>
            <person name="Gilchrist C.L.M."/>
            <person name="Crombie A."/>
            <person name="Kalaitzis J.A."/>
            <person name="Vuong D."/>
            <person name="Rutledge P.J."/>
            <person name="Turner P."/>
            <person name="Pitt J.I."/>
            <person name="Lacey E."/>
            <person name="Chooi Y.H."/>
            <person name="Piggott A.M."/>
        </authorList>
    </citation>
    <scope>NUCLEOTIDE SEQUENCE</scope>
    <source>
        <strain evidence="7">MST-FP2251</strain>
    </source>
</reference>
<dbReference type="PANTHER" id="PTHR11863">
    <property type="entry name" value="STEROL DESATURASE"/>
    <property type="match status" value="1"/>
</dbReference>
<dbReference type="InterPro" id="IPR006694">
    <property type="entry name" value="Fatty_acid_hydroxylase"/>
</dbReference>
<comment type="caution">
    <text evidence="7">The sequence shown here is derived from an EMBL/GenBank/DDBJ whole genome shotgun (WGS) entry which is preliminary data.</text>
</comment>
<accession>A0AAD4GQ23</accession>
<evidence type="ECO:0000313" key="8">
    <source>
        <dbReference type="Proteomes" id="UP001194746"/>
    </source>
</evidence>
<evidence type="ECO:0000256" key="5">
    <source>
        <dbReference type="SAM" id="Phobius"/>
    </source>
</evidence>
<dbReference type="GO" id="GO:0005506">
    <property type="term" value="F:iron ion binding"/>
    <property type="evidence" value="ECO:0007669"/>
    <property type="project" value="InterPro"/>
</dbReference>
<dbReference type="AlphaFoldDB" id="A0AAD4GQ23"/>
<dbReference type="Pfam" id="PF04116">
    <property type="entry name" value="FA_hydroxylase"/>
    <property type="match status" value="1"/>
</dbReference>